<evidence type="ECO:0000313" key="4">
    <source>
        <dbReference type="Proteomes" id="UP001595765"/>
    </source>
</evidence>
<reference evidence="4" key="1">
    <citation type="journal article" date="2019" name="Int. J. Syst. Evol. Microbiol.">
        <title>The Global Catalogue of Microorganisms (GCM) 10K type strain sequencing project: providing services to taxonomists for standard genome sequencing and annotation.</title>
        <authorList>
            <consortium name="The Broad Institute Genomics Platform"/>
            <consortium name="The Broad Institute Genome Sequencing Center for Infectious Disease"/>
            <person name="Wu L."/>
            <person name="Ma J."/>
        </authorList>
    </citation>
    <scope>NUCLEOTIDE SEQUENCE [LARGE SCALE GENOMIC DNA]</scope>
    <source>
        <strain evidence="4">CGMCC 4.7237</strain>
    </source>
</reference>
<feature type="transmembrane region" description="Helical" evidence="2">
    <location>
        <begin position="51"/>
        <end position="70"/>
    </location>
</feature>
<keyword evidence="4" id="KW-1185">Reference proteome</keyword>
<accession>A0ABV8HWA6</accession>
<dbReference type="Proteomes" id="UP001595765">
    <property type="component" value="Unassembled WGS sequence"/>
</dbReference>
<dbReference type="EMBL" id="JBHSBB010000048">
    <property type="protein sequence ID" value="MFC4036290.1"/>
    <property type="molecule type" value="Genomic_DNA"/>
</dbReference>
<evidence type="ECO:0000256" key="1">
    <source>
        <dbReference type="SAM" id="MobiDB-lite"/>
    </source>
</evidence>
<proteinExistence type="predicted"/>
<name>A0ABV8HWA6_9ACTN</name>
<comment type="caution">
    <text evidence="3">The sequence shown here is derived from an EMBL/GenBank/DDBJ whole genome shotgun (WGS) entry which is preliminary data.</text>
</comment>
<keyword evidence="2" id="KW-1133">Transmembrane helix</keyword>
<feature type="region of interest" description="Disordered" evidence="1">
    <location>
        <begin position="75"/>
        <end position="105"/>
    </location>
</feature>
<evidence type="ECO:0008006" key="5">
    <source>
        <dbReference type="Google" id="ProtNLM"/>
    </source>
</evidence>
<keyword evidence="2" id="KW-0812">Transmembrane</keyword>
<evidence type="ECO:0000256" key="2">
    <source>
        <dbReference type="SAM" id="Phobius"/>
    </source>
</evidence>
<keyword evidence="2" id="KW-0472">Membrane</keyword>
<dbReference type="RefSeq" id="WP_386437737.1">
    <property type="nucleotide sequence ID" value="NZ_JBHSBB010000048.1"/>
</dbReference>
<gene>
    <name evidence="3" type="ORF">ACFO3J_33315</name>
</gene>
<sequence>MKPSPHDDCPDDTESAVRHALRTAASAFTPSPWPAEAVRERAGRQRRARRLATVLPIAAAVMIAAVLAAGEMRDRATGRPSGLTPAASGRSTAGTEGSAVEVVPPGRSVDIGAGLRMRLAPTKVCFSSAGGAWQCEAAASDDGGVPWIDPRVRTAPNGTVYVPLFIGPRSPAHMTLTMQGHHYPLRLATLPGAPGYSVGYLATAKPPASGALPETTVTAYGQRWDILATVTGSAEN</sequence>
<evidence type="ECO:0000313" key="3">
    <source>
        <dbReference type="EMBL" id="MFC4036290.1"/>
    </source>
</evidence>
<protein>
    <recommendedName>
        <fullName evidence="5">DUF4232 domain-containing protein</fullName>
    </recommendedName>
</protein>
<organism evidence="3 4">
    <name type="scientific">Streptomyces polygonati</name>
    <dbReference type="NCBI Taxonomy" id="1617087"/>
    <lineage>
        <taxon>Bacteria</taxon>
        <taxon>Bacillati</taxon>
        <taxon>Actinomycetota</taxon>
        <taxon>Actinomycetes</taxon>
        <taxon>Kitasatosporales</taxon>
        <taxon>Streptomycetaceae</taxon>
        <taxon>Streptomyces</taxon>
    </lineage>
</organism>